<dbReference type="InterPro" id="IPR027843">
    <property type="entry name" value="DUF4440"/>
</dbReference>
<comment type="caution">
    <text evidence="3">The sequence shown here is derived from an EMBL/GenBank/DDBJ whole genome shotgun (WGS) entry which is preliminary data.</text>
</comment>
<sequence length="351" mass="40087">MKKCKQNLNQDNKTQYNICVAKCVSIVIMAFWLTITSCSNLESDLSLERTDISTETNSSSSTIDDKQVSAKCVSIGQEITDRNVTYSTAFITKDLDLLYNDYWTTDHHEFTPNFDKDRDGMHQQMTWYYGIGGTVDSYDLQSLEKHVYNNVVYDFGAYDNVNHVNGTPYIINGYYFMRWIKGHDGLWRVDKSVGGSRGSTSKVTPTTDEGPVICHNRHLPDNHQVGDDAISQKITDRFEAYREALISGNLATASHFWTTDVHLYGEGLDVNREGLYEYYRVFFESGSIVSSTIKLHARFVHDNVAFDIGQSENTVEINGVQSVKKTNYVVRWVKGHDGVWRINRIMDLPRN</sequence>
<feature type="transmembrane region" description="Helical" evidence="1">
    <location>
        <begin position="16"/>
        <end position="35"/>
    </location>
</feature>
<keyword evidence="1" id="KW-0472">Membrane</keyword>
<organism evidence="3 4">
    <name type="scientific">Ohtaekwangia kribbensis</name>
    <dbReference type="NCBI Taxonomy" id="688913"/>
    <lineage>
        <taxon>Bacteria</taxon>
        <taxon>Pseudomonadati</taxon>
        <taxon>Bacteroidota</taxon>
        <taxon>Cytophagia</taxon>
        <taxon>Cytophagales</taxon>
        <taxon>Fulvivirgaceae</taxon>
        <taxon>Ohtaekwangia</taxon>
    </lineage>
</organism>
<reference evidence="4" key="1">
    <citation type="journal article" date="2019" name="Int. J. Syst. Evol. Microbiol.">
        <title>The Global Catalogue of Microorganisms (GCM) 10K type strain sequencing project: providing services to taxonomists for standard genome sequencing and annotation.</title>
        <authorList>
            <consortium name="The Broad Institute Genomics Platform"/>
            <consortium name="The Broad Institute Genome Sequencing Center for Infectious Disease"/>
            <person name="Wu L."/>
            <person name="Ma J."/>
        </authorList>
    </citation>
    <scope>NUCLEOTIDE SEQUENCE [LARGE SCALE GENOMIC DNA]</scope>
    <source>
        <strain evidence="4">CCUG 58938</strain>
    </source>
</reference>
<keyword evidence="1" id="KW-1133">Transmembrane helix</keyword>
<dbReference type="RefSeq" id="WP_377574191.1">
    <property type="nucleotide sequence ID" value="NZ_JBHTKA010000001.1"/>
</dbReference>
<dbReference type="InterPro" id="IPR032710">
    <property type="entry name" value="NTF2-like_dom_sf"/>
</dbReference>
<gene>
    <name evidence="3" type="ORF">ACFQ21_02185</name>
</gene>
<evidence type="ECO:0000259" key="2">
    <source>
        <dbReference type="Pfam" id="PF14534"/>
    </source>
</evidence>
<proteinExistence type="predicted"/>
<dbReference type="EMBL" id="JBHTKA010000001">
    <property type="protein sequence ID" value="MFD0998089.1"/>
    <property type="molecule type" value="Genomic_DNA"/>
</dbReference>
<evidence type="ECO:0000313" key="3">
    <source>
        <dbReference type="EMBL" id="MFD0998089.1"/>
    </source>
</evidence>
<protein>
    <submittedName>
        <fullName evidence="3">YybH family protein</fullName>
    </submittedName>
</protein>
<evidence type="ECO:0000256" key="1">
    <source>
        <dbReference type="SAM" id="Phobius"/>
    </source>
</evidence>
<feature type="domain" description="DUF4440" evidence="2">
    <location>
        <begin position="234"/>
        <end position="342"/>
    </location>
</feature>
<keyword evidence="1" id="KW-0812">Transmembrane</keyword>
<keyword evidence="4" id="KW-1185">Reference proteome</keyword>
<name>A0ABW3JW63_9BACT</name>
<dbReference type="SUPFAM" id="SSF54427">
    <property type="entry name" value="NTF2-like"/>
    <property type="match status" value="2"/>
</dbReference>
<dbReference type="Proteomes" id="UP001597112">
    <property type="component" value="Unassembled WGS sequence"/>
</dbReference>
<accession>A0ABW3JW63</accession>
<dbReference type="Pfam" id="PF14534">
    <property type="entry name" value="DUF4440"/>
    <property type="match status" value="1"/>
</dbReference>
<dbReference type="Gene3D" id="3.10.450.50">
    <property type="match status" value="1"/>
</dbReference>
<evidence type="ECO:0000313" key="4">
    <source>
        <dbReference type="Proteomes" id="UP001597112"/>
    </source>
</evidence>